<evidence type="ECO:0000256" key="4">
    <source>
        <dbReference type="ARBA" id="ARBA00022729"/>
    </source>
</evidence>
<dbReference type="Proteomes" id="UP001161247">
    <property type="component" value="Chromosome 1"/>
</dbReference>
<dbReference type="InterPro" id="IPR001245">
    <property type="entry name" value="Ser-Thr/Tyr_kinase_cat_dom"/>
</dbReference>
<proteinExistence type="predicted"/>
<evidence type="ECO:0000313" key="13">
    <source>
        <dbReference type="Proteomes" id="UP001161247"/>
    </source>
</evidence>
<dbReference type="Pfam" id="PF07714">
    <property type="entry name" value="PK_Tyr_Ser-Thr"/>
    <property type="match status" value="1"/>
</dbReference>
<keyword evidence="6 9" id="KW-0472">Membrane</keyword>
<evidence type="ECO:0000256" key="5">
    <source>
        <dbReference type="ARBA" id="ARBA00022989"/>
    </source>
</evidence>
<dbReference type="PROSITE" id="PS50011">
    <property type="entry name" value="PROTEIN_KINASE_DOM"/>
    <property type="match status" value="1"/>
</dbReference>
<reference evidence="12" key="1">
    <citation type="submission" date="2023-03" db="EMBL/GenBank/DDBJ databases">
        <authorList>
            <person name="Julca I."/>
        </authorList>
    </citation>
    <scope>NUCLEOTIDE SEQUENCE</scope>
</reference>
<dbReference type="InterPro" id="IPR011009">
    <property type="entry name" value="Kinase-like_dom_sf"/>
</dbReference>
<evidence type="ECO:0000256" key="1">
    <source>
        <dbReference type="ARBA" id="ARBA00004479"/>
    </source>
</evidence>
<dbReference type="EMBL" id="OX459118">
    <property type="protein sequence ID" value="CAI9092531.1"/>
    <property type="molecule type" value="Genomic_DNA"/>
</dbReference>
<comment type="subcellular location">
    <subcellularLocation>
        <location evidence="1">Membrane</location>
        <topology evidence="1">Single-pass type I membrane protein</topology>
    </subcellularLocation>
</comment>
<dbReference type="GO" id="GO:0004674">
    <property type="term" value="F:protein serine/threonine kinase activity"/>
    <property type="evidence" value="ECO:0007669"/>
    <property type="project" value="UniProtKB-KW"/>
</dbReference>
<gene>
    <name evidence="12" type="ORF">OLC1_LOCUS4179</name>
</gene>
<keyword evidence="2" id="KW-0808">Transferase</keyword>
<protein>
    <submittedName>
        <fullName evidence="12">OLC1v1027794C4</fullName>
    </submittedName>
</protein>
<feature type="compositionally biased region" description="Basic and acidic residues" evidence="8">
    <location>
        <begin position="541"/>
        <end position="551"/>
    </location>
</feature>
<dbReference type="Gene3D" id="3.30.200.20">
    <property type="entry name" value="Phosphorylase Kinase, domain 1"/>
    <property type="match status" value="1"/>
</dbReference>
<keyword evidence="13" id="KW-1185">Reference proteome</keyword>
<feature type="domain" description="Protein kinase" evidence="11">
    <location>
        <begin position="337"/>
        <end position="608"/>
    </location>
</feature>
<feature type="region of interest" description="Disordered" evidence="8">
    <location>
        <begin position="532"/>
        <end position="551"/>
    </location>
</feature>
<keyword evidence="3 9" id="KW-0812">Transmembrane</keyword>
<accession>A0AAV1CAA1</accession>
<dbReference type="GO" id="GO:0030247">
    <property type="term" value="F:polysaccharide binding"/>
    <property type="evidence" value="ECO:0007669"/>
    <property type="project" value="InterPro"/>
</dbReference>
<keyword evidence="4 10" id="KW-0732">Signal</keyword>
<evidence type="ECO:0000256" key="3">
    <source>
        <dbReference type="ARBA" id="ARBA00022692"/>
    </source>
</evidence>
<dbReference type="SUPFAM" id="SSF56112">
    <property type="entry name" value="Protein kinase-like (PK-like)"/>
    <property type="match status" value="1"/>
</dbReference>
<feature type="signal peptide" evidence="10">
    <location>
        <begin position="1"/>
        <end position="21"/>
    </location>
</feature>
<dbReference type="GO" id="GO:0005524">
    <property type="term" value="F:ATP binding"/>
    <property type="evidence" value="ECO:0007669"/>
    <property type="project" value="InterPro"/>
</dbReference>
<sequence>MPTINFLLLLLLLGCLTICHAKRYSFSSSSCVPSSCGKIANIHFPFRLKGDPKDCGDPKYELECQNNQLILSLKSRKYLVQSIDYESYTIRLLDPNVEINNPCWFPLNYNQIDDTYEDGYSSYSDLNIPLTFINCLVPVNSSTYVDITFCTNRNSSTSLNSSSGVHNYVVAGDRLTLSDLEPSCSIGKVIQVLNLNTTNYTSLSSIHEAVASGIELSWHYPLCSICRDKECTIEENSVKCTPYKICYEDTAFEDRSFLCKLDYYAPFIIFFGVVPIGGILGLRLICGLCCFIPLIVSKRKRRHLWADYEMVQDLVKKGQNSFKPIHYSYSEIKKITNNFKVKLGVGSCGSIFGGKLRSGPTVAVKMMDKTTASSQEFLRFVAAIGRVDHANVMPLIGFCFEGQNRALVYDLMPNGSIQKYISPKEGDPNSYVSLSIENLYKISLGVARGIDYLHRNCDIQAPHLGFKPHNVLLDENMVPKISDFGLAKVCPGLSNAAPEFYYKSIGEVEHNSDVYSFGMLLVGMINTVKKKTHSTASPESQNDHSSSRIHDQLVEGRDMIEIKDATAEEKMMIKKLMEVASICIQMKPADRPSMSDVVKMLEQEEGEC</sequence>
<dbReference type="AlphaFoldDB" id="A0AAV1CAA1"/>
<evidence type="ECO:0000256" key="2">
    <source>
        <dbReference type="ARBA" id="ARBA00022527"/>
    </source>
</evidence>
<evidence type="ECO:0000259" key="11">
    <source>
        <dbReference type="PROSITE" id="PS50011"/>
    </source>
</evidence>
<feature type="transmembrane region" description="Helical" evidence="9">
    <location>
        <begin position="263"/>
        <end position="296"/>
    </location>
</feature>
<keyword evidence="2" id="KW-0723">Serine/threonine-protein kinase</keyword>
<feature type="chain" id="PRO_5043516476" evidence="10">
    <location>
        <begin position="22"/>
        <end position="608"/>
    </location>
</feature>
<dbReference type="GO" id="GO:0016020">
    <property type="term" value="C:membrane"/>
    <property type="evidence" value="ECO:0007669"/>
    <property type="project" value="UniProtKB-SubCell"/>
</dbReference>
<keyword evidence="2" id="KW-0418">Kinase</keyword>
<evidence type="ECO:0000256" key="8">
    <source>
        <dbReference type="SAM" id="MobiDB-lite"/>
    </source>
</evidence>
<evidence type="ECO:0000256" key="7">
    <source>
        <dbReference type="ARBA" id="ARBA00023180"/>
    </source>
</evidence>
<dbReference type="PANTHER" id="PTHR27009">
    <property type="entry name" value="RUST RESISTANCE KINASE LR10-RELATED"/>
    <property type="match status" value="1"/>
</dbReference>
<dbReference type="Gene3D" id="1.10.510.10">
    <property type="entry name" value="Transferase(Phosphotransferase) domain 1"/>
    <property type="match status" value="1"/>
</dbReference>
<name>A0AAV1CAA1_OLDCO</name>
<evidence type="ECO:0000313" key="12">
    <source>
        <dbReference type="EMBL" id="CAI9092531.1"/>
    </source>
</evidence>
<keyword evidence="7" id="KW-0325">Glycoprotein</keyword>
<evidence type="ECO:0000256" key="9">
    <source>
        <dbReference type="SAM" id="Phobius"/>
    </source>
</evidence>
<evidence type="ECO:0000256" key="6">
    <source>
        <dbReference type="ARBA" id="ARBA00023136"/>
    </source>
</evidence>
<dbReference type="InterPro" id="IPR025287">
    <property type="entry name" value="WAK_GUB"/>
</dbReference>
<organism evidence="12 13">
    <name type="scientific">Oldenlandia corymbosa var. corymbosa</name>
    <dbReference type="NCBI Taxonomy" id="529605"/>
    <lineage>
        <taxon>Eukaryota</taxon>
        <taxon>Viridiplantae</taxon>
        <taxon>Streptophyta</taxon>
        <taxon>Embryophyta</taxon>
        <taxon>Tracheophyta</taxon>
        <taxon>Spermatophyta</taxon>
        <taxon>Magnoliopsida</taxon>
        <taxon>eudicotyledons</taxon>
        <taxon>Gunneridae</taxon>
        <taxon>Pentapetalae</taxon>
        <taxon>asterids</taxon>
        <taxon>lamiids</taxon>
        <taxon>Gentianales</taxon>
        <taxon>Rubiaceae</taxon>
        <taxon>Rubioideae</taxon>
        <taxon>Spermacoceae</taxon>
        <taxon>Hedyotis-Oldenlandia complex</taxon>
        <taxon>Oldenlandia</taxon>
    </lineage>
</organism>
<dbReference type="InterPro" id="IPR045874">
    <property type="entry name" value="LRK10/LRL21-25-like"/>
</dbReference>
<dbReference type="Pfam" id="PF13947">
    <property type="entry name" value="GUB_WAK_bind"/>
    <property type="match status" value="1"/>
</dbReference>
<evidence type="ECO:0000256" key="10">
    <source>
        <dbReference type="SAM" id="SignalP"/>
    </source>
</evidence>
<dbReference type="InterPro" id="IPR000719">
    <property type="entry name" value="Prot_kinase_dom"/>
</dbReference>
<keyword evidence="5 9" id="KW-1133">Transmembrane helix</keyword>